<sequence length="196" mass="20598">MIDRILALPWGWAFLFLWVSVMGRANGTYWIGRAVAAGTGRTRWAGVLTSAAYARAQHLAERWGVLAVPLSFLTVGTQSLVQLSAGVSRMPLRLYLPAVSVGCAIWAAIYSTVGLAVFATWMEAGGWWAVAVVVALAALIISLRRRSASSPVCSREPECAPGDCTPAAAPAHSTPGLAPAESHDADANLSEPAPSL</sequence>
<keyword evidence="2" id="KW-0472">Membrane</keyword>
<dbReference type="eggNOG" id="COG0586">
    <property type="taxonomic scope" value="Bacteria"/>
</dbReference>
<evidence type="ECO:0000256" key="2">
    <source>
        <dbReference type="SAM" id="Phobius"/>
    </source>
</evidence>
<evidence type="ECO:0000313" key="3">
    <source>
        <dbReference type="EMBL" id="EEH66900.1"/>
    </source>
</evidence>
<dbReference type="STRING" id="103621.GCA_001067145_00275"/>
<evidence type="ECO:0008006" key="5">
    <source>
        <dbReference type="Google" id="ProtNLM"/>
    </source>
</evidence>
<dbReference type="RefSeq" id="WP_006549533.1">
    <property type="nucleotide sequence ID" value="NZ_DS999576.1"/>
</dbReference>
<dbReference type="EMBL" id="ACFH01000011">
    <property type="protein sequence ID" value="EEH66900.1"/>
    <property type="molecule type" value="Genomic_DNA"/>
</dbReference>
<comment type="caution">
    <text evidence="3">The sequence shown here is derived from an EMBL/GenBank/DDBJ whole genome shotgun (WGS) entry which is preliminary data.</text>
</comment>
<evidence type="ECO:0000256" key="1">
    <source>
        <dbReference type="SAM" id="MobiDB-lite"/>
    </source>
</evidence>
<protein>
    <recommendedName>
        <fullName evidence="5">SNARE-like domain protein</fullName>
    </recommendedName>
</protein>
<name>C0W2Y8_9ACTO</name>
<feature type="transmembrane region" description="Helical" evidence="2">
    <location>
        <begin position="125"/>
        <end position="143"/>
    </location>
</feature>
<proteinExistence type="predicted"/>
<feature type="transmembrane region" description="Helical" evidence="2">
    <location>
        <begin position="95"/>
        <end position="119"/>
    </location>
</feature>
<evidence type="ECO:0000313" key="4">
    <source>
        <dbReference type="Proteomes" id="UP000004778"/>
    </source>
</evidence>
<keyword evidence="4" id="KW-1185">Reference proteome</keyword>
<dbReference type="AlphaFoldDB" id="C0W2Y8"/>
<dbReference type="HOGENOM" id="CLU_098209_1_0_11"/>
<gene>
    <name evidence="3" type="ORF">HMPREF0058_0232</name>
</gene>
<organism evidence="3 4">
    <name type="scientific">Actinomyces urogenitalis DSM 15434</name>
    <dbReference type="NCBI Taxonomy" id="525246"/>
    <lineage>
        <taxon>Bacteria</taxon>
        <taxon>Bacillati</taxon>
        <taxon>Actinomycetota</taxon>
        <taxon>Actinomycetes</taxon>
        <taxon>Actinomycetales</taxon>
        <taxon>Actinomycetaceae</taxon>
        <taxon>Actinomyces</taxon>
    </lineage>
</organism>
<accession>C0W2Y8</accession>
<keyword evidence="2" id="KW-1133">Transmembrane helix</keyword>
<feature type="region of interest" description="Disordered" evidence="1">
    <location>
        <begin position="152"/>
        <end position="196"/>
    </location>
</feature>
<reference evidence="3 4" key="1">
    <citation type="submission" date="2009-01" db="EMBL/GenBank/DDBJ databases">
        <authorList>
            <person name="Qin X."/>
            <person name="Bachman B."/>
            <person name="Battles P."/>
            <person name="Bell A."/>
            <person name="Bess C."/>
            <person name="Bickham C."/>
            <person name="Chaboub L."/>
            <person name="Chen D."/>
            <person name="Coyle M."/>
            <person name="Deiros D.R."/>
            <person name="Dinh H."/>
            <person name="Forbes L."/>
            <person name="Fowler G."/>
            <person name="Francisco L."/>
            <person name="Fu Q."/>
            <person name="Gubbala S."/>
            <person name="Hale W."/>
            <person name="Han Y."/>
            <person name="Hemphill L."/>
            <person name="Highlander S.K."/>
            <person name="Hirani K."/>
            <person name="Hogues M."/>
            <person name="Jackson L."/>
            <person name="Jakkamsetti A."/>
            <person name="Javaid M."/>
            <person name="Jiang H."/>
            <person name="Korchina V."/>
            <person name="Kovar C."/>
            <person name="Lara F."/>
            <person name="Lee S."/>
            <person name="Mata R."/>
            <person name="Mathew T."/>
            <person name="Moen C."/>
            <person name="Morales K."/>
            <person name="Munidasa M."/>
            <person name="Nazareth L."/>
            <person name="Ngo R."/>
            <person name="Nguyen L."/>
            <person name="Okwuonu G."/>
            <person name="Ongeri F."/>
            <person name="Patil S."/>
            <person name="Petrosino J."/>
            <person name="Pham C."/>
            <person name="Pham P."/>
            <person name="Pu L.-L."/>
            <person name="Puazo M."/>
            <person name="Raj R."/>
            <person name="Reid J."/>
            <person name="Rouhana J."/>
            <person name="Saada N."/>
            <person name="Shang Y."/>
            <person name="Simmons D."/>
            <person name="Thornton R."/>
            <person name="Warren J."/>
            <person name="Weissenberger G."/>
            <person name="Zhang J."/>
            <person name="Zhang L."/>
            <person name="Zhou C."/>
            <person name="Zhu D."/>
            <person name="Muzny D."/>
            <person name="Worley K."/>
            <person name="Gibbs R."/>
        </authorList>
    </citation>
    <scope>NUCLEOTIDE SEQUENCE [LARGE SCALE GENOMIC DNA]</scope>
    <source>
        <strain evidence="3 4">DSM 15434</strain>
    </source>
</reference>
<dbReference type="GeneID" id="81707693"/>
<dbReference type="Proteomes" id="UP000004778">
    <property type="component" value="Unassembled WGS sequence"/>
</dbReference>
<keyword evidence="2" id="KW-0812">Transmembrane</keyword>